<reference evidence="1 2" key="1">
    <citation type="journal article" date="2014" name="Agronomy (Basel)">
        <title>A Draft Genome Sequence for Ensete ventricosum, the Drought-Tolerant Tree Against Hunger.</title>
        <authorList>
            <person name="Harrison J."/>
            <person name="Moore K.A."/>
            <person name="Paszkiewicz K."/>
            <person name="Jones T."/>
            <person name="Grant M."/>
            <person name="Ambacheew D."/>
            <person name="Muzemil S."/>
            <person name="Studholme D.J."/>
        </authorList>
    </citation>
    <scope>NUCLEOTIDE SEQUENCE [LARGE SCALE GENOMIC DNA]</scope>
</reference>
<organism evidence="1 2">
    <name type="scientific">Ensete ventricosum</name>
    <name type="common">Abyssinian banana</name>
    <name type="synonym">Musa ensete</name>
    <dbReference type="NCBI Taxonomy" id="4639"/>
    <lineage>
        <taxon>Eukaryota</taxon>
        <taxon>Viridiplantae</taxon>
        <taxon>Streptophyta</taxon>
        <taxon>Embryophyta</taxon>
        <taxon>Tracheophyta</taxon>
        <taxon>Spermatophyta</taxon>
        <taxon>Magnoliopsida</taxon>
        <taxon>Liliopsida</taxon>
        <taxon>Zingiberales</taxon>
        <taxon>Musaceae</taxon>
        <taxon>Ensete</taxon>
    </lineage>
</organism>
<accession>A0A427AJC8</accession>
<protein>
    <submittedName>
        <fullName evidence="1">Uncharacterized protein</fullName>
    </submittedName>
</protein>
<proteinExistence type="predicted"/>
<gene>
    <name evidence="1" type="ORF">B296_00030258</name>
</gene>
<name>A0A427AJC8_ENSVE</name>
<sequence length="57" mass="6600">MCCTCRCWYSFKTPCCCNLLWFNRGWISDSRPYEGRRAENSSICLFGVSKFSTISPS</sequence>
<evidence type="ECO:0000313" key="1">
    <source>
        <dbReference type="EMBL" id="RRT76296.1"/>
    </source>
</evidence>
<comment type="caution">
    <text evidence="1">The sequence shown here is derived from an EMBL/GenBank/DDBJ whole genome shotgun (WGS) entry which is preliminary data.</text>
</comment>
<dbReference type="Proteomes" id="UP000287651">
    <property type="component" value="Unassembled WGS sequence"/>
</dbReference>
<evidence type="ECO:0000313" key="2">
    <source>
        <dbReference type="Proteomes" id="UP000287651"/>
    </source>
</evidence>
<dbReference type="EMBL" id="AMZH03002233">
    <property type="protein sequence ID" value="RRT76296.1"/>
    <property type="molecule type" value="Genomic_DNA"/>
</dbReference>
<dbReference type="AlphaFoldDB" id="A0A427AJC8"/>